<dbReference type="STRING" id="1920490.GCA_001895925_01618"/>
<dbReference type="InterPro" id="IPR029058">
    <property type="entry name" value="AB_hydrolase_fold"/>
</dbReference>
<dbReference type="InterPro" id="IPR050471">
    <property type="entry name" value="AB_hydrolase"/>
</dbReference>
<gene>
    <name evidence="2" type="ORF">C7B65_03165</name>
</gene>
<keyword evidence="2" id="KW-0378">Hydrolase</keyword>
<evidence type="ECO:0000259" key="1">
    <source>
        <dbReference type="Pfam" id="PF00561"/>
    </source>
</evidence>
<reference evidence="2 3" key="2">
    <citation type="submission" date="2018-03" db="EMBL/GenBank/DDBJ databases">
        <title>The ancient ancestry and fast evolution of plastids.</title>
        <authorList>
            <person name="Moore K.R."/>
            <person name="Magnabosco C."/>
            <person name="Momper L."/>
            <person name="Gold D.A."/>
            <person name="Bosak T."/>
            <person name="Fournier G.P."/>
        </authorList>
    </citation>
    <scope>NUCLEOTIDE SEQUENCE [LARGE SCALE GENOMIC DNA]</scope>
    <source>
        <strain evidence="2 3">ULC007</strain>
    </source>
</reference>
<dbReference type="Proteomes" id="UP000238634">
    <property type="component" value="Unassembled WGS sequence"/>
</dbReference>
<dbReference type="PRINTS" id="PR00111">
    <property type="entry name" value="ABHYDROLASE"/>
</dbReference>
<dbReference type="Pfam" id="PF00561">
    <property type="entry name" value="Abhydrolase_1"/>
    <property type="match status" value="2"/>
</dbReference>
<dbReference type="OrthoDB" id="53505at2"/>
<protein>
    <submittedName>
        <fullName evidence="2">Alpha/beta hydrolase</fullName>
    </submittedName>
</protein>
<dbReference type="PANTHER" id="PTHR43433:SF5">
    <property type="entry name" value="AB HYDROLASE-1 DOMAIN-CONTAINING PROTEIN"/>
    <property type="match status" value="1"/>
</dbReference>
<sequence length="261" mass="28446">MPKVTIGDLNINYKIQGQGDPLLMIMGLSFSLLDWGTELPELLSQRYKVILFDNRDAGETSRAASQIPQGSPHAYTIDQMADDAAALLNVLGESKVNVLGVSMGGMIAQHFALNHADKLHKLILGCTMAGGTCSQFGALSNLFNSDVLELLFTPEFIQQHQLDLETFFQTTTPLHSKGDALARQFYAMSSHDTCDRLGKITAPTLVITGDRDRVIPPQNSDILTQKISGAKQETIKDAAHAFCFSHPDSTATAIINFLEHS</sequence>
<accession>A0A2T1DM70</accession>
<dbReference type="Gene3D" id="3.40.50.1820">
    <property type="entry name" value="alpha/beta hydrolase"/>
    <property type="match status" value="1"/>
</dbReference>
<dbReference type="RefSeq" id="WP_073069447.1">
    <property type="nucleotide sequence ID" value="NZ_MPPI01000002.1"/>
</dbReference>
<evidence type="ECO:0000313" key="2">
    <source>
        <dbReference type="EMBL" id="PSB21598.1"/>
    </source>
</evidence>
<reference evidence="2 3" key="1">
    <citation type="submission" date="2018-02" db="EMBL/GenBank/DDBJ databases">
        <authorList>
            <person name="Cohen D.B."/>
            <person name="Kent A.D."/>
        </authorList>
    </citation>
    <scope>NUCLEOTIDE SEQUENCE [LARGE SCALE GENOMIC DNA]</scope>
    <source>
        <strain evidence="2 3">ULC007</strain>
    </source>
</reference>
<dbReference type="SUPFAM" id="SSF53474">
    <property type="entry name" value="alpha/beta-Hydrolases"/>
    <property type="match status" value="1"/>
</dbReference>
<name>A0A2T1DM70_9CYAN</name>
<feature type="domain" description="AB hydrolase-1" evidence="1">
    <location>
        <begin position="193"/>
        <end position="247"/>
    </location>
</feature>
<proteinExistence type="predicted"/>
<organism evidence="2 3">
    <name type="scientific">Phormidesmis priestleyi ULC007</name>
    <dbReference type="NCBI Taxonomy" id="1920490"/>
    <lineage>
        <taxon>Bacteria</taxon>
        <taxon>Bacillati</taxon>
        <taxon>Cyanobacteriota</taxon>
        <taxon>Cyanophyceae</taxon>
        <taxon>Leptolyngbyales</taxon>
        <taxon>Leptolyngbyaceae</taxon>
        <taxon>Phormidesmis</taxon>
    </lineage>
</organism>
<keyword evidence="3" id="KW-1185">Reference proteome</keyword>
<comment type="caution">
    <text evidence="2">The sequence shown here is derived from an EMBL/GenBank/DDBJ whole genome shotgun (WGS) entry which is preliminary data.</text>
</comment>
<dbReference type="InterPro" id="IPR000073">
    <property type="entry name" value="AB_hydrolase_1"/>
</dbReference>
<dbReference type="AlphaFoldDB" id="A0A2T1DM70"/>
<evidence type="ECO:0000313" key="3">
    <source>
        <dbReference type="Proteomes" id="UP000238634"/>
    </source>
</evidence>
<dbReference type="GO" id="GO:0016787">
    <property type="term" value="F:hydrolase activity"/>
    <property type="evidence" value="ECO:0007669"/>
    <property type="project" value="UniProtKB-KW"/>
</dbReference>
<feature type="domain" description="AB hydrolase-1" evidence="1">
    <location>
        <begin position="21"/>
        <end position="187"/>
    </location>
</feature>
<dbReference type="EMBL" id="PVWG01000002">
    <property type="protein sequence ID" value="PSB21598.1"/>
    <property type="molecule type" value="Genomic_DNA"/>
</dbReference>
<dbReference type="PANTHER" id="PTHR43433">
    <property type="entry name" value="HYDROLASE, ALPHA/BETA FOLD FAMILY PROTEIN"/>
    <property type="match status" value="1"/>
</dbReference>